<feature type="transmembrane region" description="Helical" evidence="1">
    <location>
        <begin position="331"/>
        <end position="348"/>
    </location>
</feature>
<dbReference type="AlphaFoldDB" id="A0A383V3W5"/>
<keyword evidence="3" id="KW-1185">Reference proteome</keyword>
<keyword evidence="1" id="KW-0812">Transmembrane</keyword>
<feature type="transmembrane region" description="Helical" evidence="1">
    <location>
        <begin position="130"/>
        <end position="154"/>
    </location>
</feature>
<gene>
    <name evidence="2" type="ORF">BQ4739_LOCUS29</name>
</gene>
<feature type="transmembrane region" description="Helical" evidence="1">
    <location>
        <begin position="305"/>
        <end position="324"/>
    </location>
</feature>
<dbReference type="EMBL" id="FNXT01000001">
    <property type="protein sequence ID" value="SZX59409.1"/>
    <property type="molecule type" value="Genomic_DNA"/>
</dbReference>
<evidence type="ECO:0000313" key="3">
    <source>
        <dbReference type="Proteomes" id="UP000256970"/>
    </source>
</evidence>
<organism evidence="2 3">
    <name type="scientific">Tetradesmus obliquus</name>
    <name type="common">Green alga</name>
    <name type="synonym">Acutodesmus obliquus</name>
    <dbReference type="NCBI Taxonomy" id="3088"/>
    <lineage>
        <taxon>Eukaryota</taxon>
        <taxon>Viridiplantae</taxon>
        <taxon>Chlorophyta</taxon>
        <taxon>core chlorophytes</taxon>
        <taxon>Chlorophyceae</taxon>
        <taxon>CS clade</taxon>
        <taxon>Sphaeropleales</taxon>
        <taxon>Scenedesmaceae</taxon>
        <taxon>Tetradesmus</taxon>
    </lineage>
</organism>
<keyword evidence="1" id="KW-0472">Membrane</keyword>
<feature type="transmembrane region" description="Helical" evidence="1">
    <location>
        <begin position="96"/>
        <end position="118"/>
    </location>
</feature>
<accession>A0A383V3W5</accession>
<protein>
    <submittedName>
        <fullName evidence="2">Uncharacterized protein</fullName>
    </submittedName>
</protein>
<feature type="transmembrane region" description="Helical" evidence="1">
    <location>
        <begin position="64"/>
        <end position="84"/>
    </location>
</feature>
<feature type="transmembrane region" description="Helical" evidence="1">
    <location>
        <begin position="276"/>
        <end position="293"/>
    </location>
</feature>
<keyword evidence="1" id="KW-1133">Transmembrane helix</keyword>
<proteinExistence type="predicted"/>
<evidence type="ECO:0000256" key="1">
    <source>
        <dbReference type="SAM" id="Phobius"/>
    </source>
</evidence>
<reference evidence="2 3" key="1">
    <citation type="submission" date="2016-10" db="EMBL/GenBank/DDBJ databases">
        <authorList>
            <person name="Cai Z."/>
        </authorList>
    </citation>
    <scope>NUCLEOTIDE SEQUENCE [LARGE SCALE GENOMIC DNA]</scope>
</reference>
<name>A0A383V3W5_TETOB</name>
<sequence>MGSQLPCRVTWLLEFSGAPQLEQAWLDYRAARTYLGSDAAVLGINALANATVLLRLRMLADLPLSSRIGLVLNLLLSIAHAALVRSAPQPYKRWRTVLVSCARLLRMAVVLSLCGITSSSSSSSTALTGGWVGMVLQLLLLSPASASFLCAVALPLPLRSHAALQVLLTGLALSRAPALCAQVVNGAGTARCGELQLLSHRLRWLNPFATRVLPWVPPDGPGCCVSTLSAIMVAHGIVLSSVAVYTVDLISRTRFLRRESGLPSESVTGLIRVMRTVWLVGCVTALSSLPVVWELCLLAQKLGEVGLAGYGVAGIGALLTSLLLESFMRVWLALVLLLLSSVLFVMLGD</sequence>
<evidence type="ECO:0000313" key="2">
    <source>
        <dbReference type="EMBL" id="SZX59409.1"/>
    </source>
</evidence>
<dbReference type="Proteomes" id="UP000256970">
    <property type="component" value="Unassembled WGS sequence"/>
</dbReference>